<dbReference type="EMBL" id="MFJE01000054">
    <property type="protein sequence ID" value="OGG13457.1"/>
    <property type="molecule type" value="Genomic_DNA"/>
</dbReference>
<sequence>MQTSNSQDQTLTCVDCGKQFVWTAGEQDFYKAKGFDNPPSRCPEDRAKRKAERMSNRQMTKITCSNCGREDEVPFVPRKGTGVLCRECFQKKRNGEQLQGVAS</sequence>
<dbReference type="Pfam" id="PF23477">
    <property type="entry name" value="zf_Tbcl_2"/>
    <property type="match status" value="1"/>
</dbReference>
<protein>
    <submittedName>
        <fullName evidence="3">Uncharacterized protein</fullName>
    </submittedName>
</protein>
<gene>
    <name evidence="3" type="ORF">A2773_00425</name>
</gene>
<dbReference type="STRING" id="1798375.A2773_00425"/>
<evidence type="ECO:0000313" key="3">
    <source>
        <dbReference type="EMBL" id="OGG13457.1"/>
    </source>
</evidence>
<name>A0A1F5ZMY3_9BACT</name>
<feature type="domain" description="Probable zinc-binding" evidence="1">
    <location>
        <begin position="7"/>
        <end position="53"/>
    </location>
</feature>
<dbReference type="InterPro" id="IPR025306">
    <property type="entry name" value="Zn-bnd_dom_prob"/>
</dbReference>
<accession>A0A1F5ZMY3</accession>
<dbReference type="InterPro" id="IPR026363">
    <property type="entry name" value="CxxC-x17-CxxC_dom"/>
</dbReference>
<evidence type="ECO:0000259" key="2">
    <source>
        <dbReference type="Pfam" id="PF23477"/>
    </source>
</evidence>
<evidence type="ECO:0000259" key="1">
    <source>
        <dbReference type="Pfam" id="PF13451"/>
    </source>
</evidence>
<feature type="domain" description="CxxC-x17-CxxC" evidence="2">
    <location>
        <begin position="57"/>
        <end position="93"/>
    </location>
</feature>
<evidence type="ECO:0000313" key="4">
    <source>
        <dbReference type="Proteomes" id="UP000177383"/>
    </source>
</evidence>
<dbReference type="AlphaFoldDB" id="A0A1F5ZMY3"/>
<organism evidence="3 4">
    <name type="scientific">Candidatus Gottesmanbacteria bacterium RIFCSPHIGHO2_01_FULL_39_10</name>
    <dbReference type="NCBI Taxonomy" id="1798375"/>
    <lineage>
        <taxon>Bacteria</taxon>
        <taxon>Candidatus Gottesmaniibacteriota</taxon>
    </lineage>
</organism>
<proteinExistence type="predicted"/>
<comment type="caution">
    <text evidence="3">The sequence shown here is derived from an EMBL/GenBank/DDBJ whole genome shotgun (WGS) entry which is preliminary data.</text>
</comment>
<dbReference type="Proteomes" id="UP000177383">
    <property type="component" value="Unassembled WGS sequence"/>
</dbReference>
<reference evidence="3 4" key="1">
    <citation type="journal article" date="2016" name="Nat. Commun.">
        <title>Thousands of microbial genomes shed light on interconnected biogeochemical processes in an aquifer system.</title>
        <authorList>
            <person name="Anantharaman K."/>
            <person name="Brown C.T."/>
            <person name="Hug L.A."/>
            <person name="Sharon I."/>
            <person name="Castelle C.J."/>
            <person name="Probst A.J."/>
            <person name="Thomas B.C."/>
            <person name="Singh A."/>
            <person name="Wilkins M.J."/>
            <person name="Karaoz U."/>
            <person name="Brodie E.L."/>
            <person name="Williams K.H."/>
            <person name="Hubbard S.S."/>
            <person name="Banfield J.F."/>
        </authorList>
    </citation>
    <scope>NUCLEOTIDE SEQUENCE [LARGE SCALE GENOMIC DNA]</scope>
</reference>
<dbReference type="NCBIfam" id="TIGR04272">
    <property type="entry name" value="cxxc_cxxc_Mbark"/>
    <property type="match status" value="1"/>
</dbReference>
<dbReference type="Pfam" id="PF13451">
    <property type="entry name" value="zf_Tbcl"/>
    <property type="match status" value="1"/>
</dbReference>